<keyword evidence="13" id="KW-1185">Reference proteome</keyword>
<evidence type="ECO:0000313" key="13">
    <source>
        <dbReference type="Proteomes" id="UP001155546"/>
    </source>
</evidence>
<dbReference type="RefSeq" id="WP_261299542.1">
    <property type="nucleotide sequence ID" value="NZ_JAMTCD010000025.1"/>
</dbReference>
<evidence type="ECO:0000256" key="1">
    <source>
        <dbReference type="ARBA" id="ARBA00004533"/>
    </source>
</evidence>
<evidence type="ECO:0000256" key="11">
    <source>
        <dbReference type="SAM" id="Phobius"/>
    </source>
</evidence>
<name>A0A9X3AXH8_9GAMM</name>
<sequence length="253" mass="27547">MKLFVKIGIAILVYVVFLFVYVPANWLVSIAPLPNSVQLSGVDGTLWQGNADFIRIDQRQLEHVSWKLNPFALFIGQANIDFQLGSRATAVSGKGHISYSFSGLKADNIRFDAPSSFILGGSRLPFKTSVTGDVSLMIETLEQGTPWCDQLAGKLFLNSVGVTNQFGEYPLGDVTLGLSCRDGQVLLNTDEQSNQLGLSGTITLAENNLVKVSAKIKPTDTQPEDLRKALSFLGKQDSQGYYPINYQGNIPGL</sequence>
<evidence type="ECO:0000256" key="6">
    <source>
        <dbReference type="ARBA" id="ARBA00022519"/>
    </source>
</evidence>
<keyword evidence="8" id="KW-0653">Protein transport</keyword>
<dbReference type="Proteomes" id="UP001155546">
    <property type="component" value="Unassembled WGS sequence"/>
</dbReference>
<dbReference type="GO" id="GO:0015628">
    <property type="term" value="P:protein secretion by the type II secretion system"/>
    <property type="evidence" value="ECO:0007669"/>
    <property type="project" value="InterPro"/>
</dbReference>
<evidence type="ECO:0000313" key="12">
    <source>
        <dbReference type="EMBL" id="MCT7943203.1"/>
    </source>
</evidence>
<evidence type="ECO:0000256" key="4">
    <source>
        <dbReference type="ARBA" id="ARBA00022448"/>
    </source>
</evidence>
<keyword evidence="7 11" id="KW-0812">Transmembrane</keyword>
<keyword evidence="6" id="KW-0997">Cell inner membrane</keyword>
<evidence type="ECO:0000256" key="5">
    <source>
        <dbReference type="ARBA" id="ARBA00022475"/>
    </source>
</evidence>
<comment type="similarity">
    <text evidence="2">Belongs to the GSP N family.</text>
</comment>
<dbReference type="EMBL" id="JAMTCD010000025">
    <property type="protein sequence ID" value="MCT7943203.1"/>
    <property type="molecule type" value="Genomic_DNA"/>
</dbReference>
<dbReference type="AlphaFoldDB" id="A0A9X3AXH8"/>
<keyword evidence="4" id="KW-0813">Transport</keyword>
<comment type="subcellular location">
    <subcellularLocation>
        <location evidence="1">Cell inner membrane</location>
    </subcellularLocation>
</comment>
<dbReference type="GO" id="GO:0005886">
    <property type="term" value="C:plasma membrane"/>
    <property type="evidence" value="ECO:0007669"/>
    <property type="project" value="UniProtKB-SubCell"/>
</dbReference>
<reference evidence="12" key="1">
    <citation type="journal article" date="2023" name="Int. J. Syst. Evol. Microbiol.">
        <title>&lt;i&gt;Shewanella septentrionalis&lt;/i&gt; sp. nov. and &lt;i&gt;Shewanella holmiensis&lt;/i&gt; sp. nov., isolated from Baltic Sea water and sediments.</title>
        <authorList>
            <person name="Martin-Rodriguez A.J."/>
            <person name="Thorell K."/>
            <person name="Joffre E."/>
            <person name="Jensie-Markopoulos S."/>
            <person name="Moore E.R.B."/>
            <person name="Sjoling A."/>
        </authorList>
    </citation>
    <scope>NUCLEOTIDE SEQUENCE</scope>
    <source>
        <strain evidence="12">SP1S2-7</strain>
    </source>
</reference>
<evidence type="ECO:0000256" key="10">
    <source>
        <dbReference type="ARBA" id="ARBA00030772"/>
    </source>
</evidence>
<gene>
    <name evidence="12" type="ORF">NE535_15640</name>
</gene>
<organism evidence="12 13">
    <name type="scientific">Shewanella holmiensis</name>
    <dbReference type="NCBI Taxonomy" id="2952222"/>
    <lineage>
        <taxon>Bacteria</taxon>
        <taxon>Pseudomonadati</taxon>
        <taxon>Pseudomonadota</taxon>
        <taxon>Gammaproteobacteria</taxon>
        <taxon>Alteromonadales</taxon>
        <taxon>Shewanellaceae</taxon>
        <taxon>Shewanella</taxon>
    </lineage>
</organism>
<dbReference type="InterPro" id="IPR000645">
    <property type="entry name" value="T2SS_GspN_CS"/>
</dbReference>
<dbReference type="InterPro" id="IPR022792">
    <property type="entry name" value="T2SS_protein-GspN"/>
</dbReference>
<keyword evidence="11" id="KW-1133">Transmembrane helix</keyword>
<keyword evidence="5" id="KW-1003">Cell membrane</keyword>
<keyword evidence="9 11" id="KW-0472">Membrane</keyword>
<evidence type="ECO:0000256" key="2">
    <source>
        <dbReference type="ARBA" id="ARBA00007208"/>
    </source>
</evidence>
<evidence type="ECO:0000256" key="7">
    <source>
        <dbReference type="ARBA" id="ARBA00022692"/>
    </source>
</evidence>
<proteinExistence type="inferred from homology"/>
<dbReference type="PROSITE" id="PS01142">
    <property type="entry name" value="T2SP_N"/>
    <property type="match status" value="1"/>
</dbReference>
<evidence type="ECO:0000256" key="9">
    <source>
        <dbReference type="ARBA" id="ARBA00023136"/>
    </source>
</evidence>
<protein>
    <recommendedName>
        <fullName evidence="3">Type II secretion system protein N</fullName>
    </recommendedName>
    <alternativeName>
        <fullName evidence="10">General secretion pathway protein N</fullName>
    </alternativeName>
</protein>
<accession>A0A9X3AXH8</accession>
<comment type="caution">
    <text evidence="12">The sequence shown here is derived from an EMBL/GenBank/DDBJ whole genome shotgun (WGS) entry which is preliminary data.</text>
</comment>
<dbReference type="Pfam" id="PF01203">
    <property type="entry name" value="T2SSN"/>
    <property type="match status" value="1"/>
</dbReference>
<feature type="transmembrane region" description="Helical" evidence="11">
    <location>
        <begin position="7"/>
        <end position="28"/>
    </location>
</feature>
<evidence type="ECO:0000256" key="3">
    <source>
        <dbReference type="ARBA" id="ARBA00021563"/>
    </source>
</evidence>
<dbReference type="GO" id="GO:0015627">
    <property type="term" value="C:type II protein secretion system complex"/>
    <property type="evidence" value="ECO:0007669"/>
    <property type="project" value="InterPro"/>
</dbReference>
<evidence type="ECO:0000256" key="8">
    <source>
        <dbReference type="ARBA" id="ARBA00022927"/>
    </source>
</evidence>